<dbReference type="EMBL" id="ACJW02000003">
    <property type="protein sequence ID" value="EEP67595.1"/>
    <property type="molecule type" value="Genomic_DNA"/>
</dbReference>
<organism evidence="1 2">
    <name type="scientific">Kingella oralis ATCC 51147</name>
    <dbReference type="NCBI Taxonomy" id="629741"/>
    <lineage>
        <taxon>Bacteria</taxon>
        <taxon>Pseudomonadati</taxon>
        <taxon>Pseudomonadota</taxon>
        <taxon>Betaproteobacteria</taxon>
        <taxon>Neisseriales</taxon>
        <taxon>Neisseriaceae</taxon>
        <taxon>Kingella</taxon>
    </lineage>
</organism>
<evidence type="ECO:0000313" key="2">
    <source>
        <dbReference type="Proteomes" id="UP000003009"/>
    </source>
</evidence>
<dbReference type="STRING" id="629741.GCWU000324_01844"/>
<dbReference type="AlphaFoldDB" id="C4GIH3"/>
<protein>
    <submittedName>
        <fullName evidence="1">Uncharacterized protein</fullName>
    </submittedName>
</protein>
<keyword evidence="2" id="KW-1185">Reference proteome</keyword>
<name>C4GIH3_9NEIS</name>
<evidence type="ECO:0000313" key="1">
    <source>
        <dbReference type="EMBL" id="EEP67595.1"/>
    </source>
</evidence>
<dbReference type="Proteomes" id="UP000003009">
    <property type="component" value="Unassembled WGS sequence"/>
</dbReference>
<comment type="caution">
    <text evidence="1">The sequence shown here is derived from an EMBL/GenBank/DDBJ whole genome shotgun (WGS) entry which is preliminary data.</text>
</comment>
<gene>
    <name evidence="1" type="ORF">GCWU000324_01844</name>
</gene>
<sequence>MRFFVFRLPKNPYSQASSPFFIPFGTTTALSFCANSLAIGLNLVLHPHQNE</sequence>
<proteinExistence type="predicted"/>
<reference evidence="1" key="1">
    <citation type="submission" date="2009-04" db="EMBL/GenBank/DDBJ databases">
        <authorList>
            <person name="Weinstock G."/>
            <person name="Sodergren E."/>
            <person name="Clifton S."/>
            <person name="Fulton L."/>
            <person name="Fulton B."/>
            <person name="Courtney L."/>
            <person name="Fronick C."/>
            <person name="Harrison M."/>
            <person name="Strong C."/>
            <person name="Farmer C."/>
            <person name="Delahaunty K."/>
            <person name="Markovic C."/>
            <person name="Hall O."/>
            <person name="Minx P."/>
            <person name="Tomlinson C."/>
            <person name="Mitreva M."/>
            <person name="Nelson J."/>
            <person name="Hou S."/>
            <person name="Wollam A."/>
            <person name="Pepin K.H."/>
            <person name="Johnson M."/>
            <person name="Bhonagiri V."/>
            <person name="Nash W.E."/>
            <person name="Warren W."/>
            <person name="Chinwalla A."/>
            <person name="Mardis E.R."/>
            <person name="Wilson R.K."/>
        </authorList>
    </citation>
    <scope>NUCLEOTIDE SEQUENCE [LARGE SCALE GENOMIC DNA]</scope>
    <source>
        <strain evidence="1">ATCC 51147</strain>
    </source>
</reference>
<accession>C4GIH3</accession>
<dbReference type="HOGENOM" id="CLU_3099794_0_0_4"/>